<reference evidence="2" key="1">
    <citation type="submission" date="2023-06" db="EMBL/GenBank/DDBJ databases">
        <title>Genome-scale phylogeny and comparative genomics of the fungal order Sordariales.</title>
        <authorList>
            <consortium name="Lawrence Berkeley National Laboratory"/>
            <person name="Hensen N."/>
            <person name="Bonometti L."/>
            <person name="Westerberg I."/>
            <person name="Brannstrom I.O."/>
            <person name="Guillou S."/>
            <person name="Cros-Aarteil S."/>
            <person name="Calhoun S."/>
            <person name="Haridas S."/>
            <person name="Kuo A."/>
            <person name="Mondo S."/>
            <person name="Pangilinan J."/>
            <person name="Riley R."/>
            <person name="Labutti K."/>
            <person name="Andreopoulos B."/>
            <person name="Lipzen A."/>
            <person name="Chen C."/>
            <person name="Yanf M."/>
            <person name="Daum C."/>
            <person name="Ng V."/>
            <person name="Clum A."/>
            <person name="Steindorff A."/>
            <person name="Ohm R."/>
            <person name="Martin F."/>
            <person name="Silar P."/>
            <person name="Natvig D."/>
            <person name="Lalanne C."/>
            <person name="Gautier V."/>
            <person name="Ament-Velasquez S.L."/>
            <person name="Kruys A."/>
            <person name="Hutchinson M.I."/>
            <person name="Powell A.J."/>
            <person name="Barry K."/>
            <person name="Miller A.N."/>
            <person name="Grigoriev I.V."/>
            <person name="Debuchy R."/>
            <person name="Gladieux P."/>
            <person name="Thoren M.H."/>
            <person name="Johannesson H."/>
        </authorList>
    </citation>
    <scope>NUCLEOTIDE SEQUENCE</scope>
    <source>
        <strain evidence="2">PSN4</strain>
    </source>
</reference>
<feature type="compositionally biased region" description="Pro residues" evidence="1">
    <location>
        <begin position="238"/>
        <end position="250"/>
    </location>
</feature>
<feature type="compositionally biased region" description="Basic and acidic residues" evidence="1">
    <location>
        <begin position="194"/>
        <end position="210"/>
    </location>
</feature>
<accession>A0AAJ0FBK9</accession>
<dbReference type="SUPFAM" id="SSF57845">
    <property type="entry name" value="B-box zinc-binding domain"/>
    <property type="match status" value="1"/>
</dbReference>
<evidence type="ECO:0000256" key="1">
    <source>
        <dbReference type="SAM" id="MobiDB-lite"/>
    </source>
</evidence>
<keyword evidence="3" id="KW-1185">Reference proteome</keyword>
<feature type="region of interest" description="Disordered" evidence="1">
    <location>
        <begin position="343"/>
        <end position="366"/>
    </location>
</feature>
<feature type="region of interest" description="Disordered" evidence="1">
    <location>
        <begin position="62"/>
        <end position="309"/>
    </location>
</feature>
<dbReference type="AlphaFoldDB" id="A0AAJ0FBK9"/>
<dbReference type="EMBL" id="MU839834">
    <property type="protein sequence ID" value="KAK1755265.1"/>
    <property type="molecule type" value="Genomic_DNA"/>
</dbReference>
<dbReference type="PANTHER" id="PTHR46603:SF1">
    <property type="entry name" value="ABSCISSION_NOCUT CHECKPOINT REGULATOR"/>
    <property type="match status" value="1"/>
</dbReference>
<feature type="compositionally biased region" description="Polar residues" evidence="1">
    <location>
        <begin position="20"/>
        <end position="47"/>
    </location>
</feature>
<evidence type="ECO:0000313" key="3">
    <source>
        <dbReference type="Proteomes" id="UP001239445"/>
    </source>
</evidence>
<feature type="compositionally biased region" description="Acidic residues" evidence="1">
    <location>
        <begin position="97"/>
        <end position="128"/>
    </location>
</feature>
<sequence length="422" mass="45874">MPPPRPSDQSLLDRLNALKTSSITLGKSANLTDNDRASTSGTASLPTIISRDDALTERLRILRNASSSTQPPSKSHPPDSQTQTRSHETASRKSSEEPADEDGDADLPFIEDDLADLLDEVDEFDPDDPDIHGSTAGRKVDHDSEDEAEVEQILKTLAAAVPHGYPEQFPTNPGNNSQTPGDDNNPEEDDESDTERTRREVEKILSHTRDAISTGRTSTNTPKQPSNPASDENSATAIPPPTPPTPPPDAIDPSLSSLLPTVPSSPPLDDFPLPDPDHSSSSSPEESEPDDNNNNKNKTQRRKSRDFENEITTRLASLRGLGTGDPLTLDAFGFPTAPAFAPADRPASLMTGSGSPSTTRRKRQGFTDADQQTWCIVCLEDASVRCVGCDDDVYCGRCWRDMHLGPRAGYDYRGHKSVRFER</sequence>
<evidence type="ECO:0000313" key="2">
    <source>
        <dbReference type="EMBL" id="KAK1755265.1"/>
    </source>
</evidence>
<dbReference type="PANTHER" id="PTHR46603">
    <property type="entry name" value="ABSCISSION/NOCUT CHECKPOINT REGULATOR"/>
    <property type="match status" value="1"/>
</dbReference>
<evidence type="ECO:0008006" key="4">
    <source>
        <dbReference type="Google" id="ProtNLM"/>
    </source>
</evidence>
<protein>
    <recommendedName>
        <fullName evidence="4">Abscission/NoCut checkpoint regulator</fullName>
    </recommendedName>
</protein>
<dbReference type="CDD" id="cd19817">
    <property type="entry name" value="Bbox1_ANCHR-like"/>
    <property type="match status" value="1"/>
</dbReference>
<feature type="compositionally biased region" description="Acidic residues" evidence="1">
    <location>
        <begin position="184"/>
        <end position="193"/>
    </location>
</feature>
<feature type="compositionally biased region" description="Low complexity" evidence="1">
    <location>
        <begin position="251"/>
        <end position="271"/>
    </location>
</feature>
<feature type="region of interest" description="Disordered" evidence="1">
    <location>
        <begin position="20"/>
        <end position="49"/>
    </location>
</feature>
<dbReference type="Pfam" id="PF22586">
    <property type="entry name" value="ANCHR-like_BBOX"/>
    <property type="match status" value="1"/>
</dbReference>
<dbReference type="Proteomes" id="UP001239445">
    <property type="component" value="Unassembled WGS sequence"/>
</dbReference>
<gene>
    <name evidence="2" type="ORF">QBC47DRAFT_212885</name>
</gene>
<proteinExistence type="predicted"/>
<organism evidence="2 3">
    <name type="scientific">Echria macrotheca</name>
    <dbReference type="NCBI Taxonomy" id="438768"/>
    <lineage>
        <taxon>Eukaryota</taxon>
        <taxon>Fungi</taxon>
        <taxon>Dikarya</taxon>
        <taxon>Ascomycota</taxon>
        <taxon>Pezizomycotina</taxon>
        <taxon>Sordariomycetes</taxon>
        <taxon>Sordariomycetidae</taxon>
        <taxon>Sordariales</taxon>
        <taxon>Schizotheciaceae</taxon>
        <taxon>Echria</taxon>
    </lineage>
</organism>
<feature type="compositionally biased region" description="Polar residues" evidence="1">
    <location>
        <begin position="214"/>
        <end position="234"/>
    </location>
</feature>
<comment type="caution">
    <text evidence="2">The sequence shown here is derived from an EMBL/GenBank/DDBJ whole genome shotgun (WGS) entry which is preliminary data.</text>
</comment>
<feature type="compositionally biased region" description="Basic and acidic residues" evidence="1">
    <location>
        <begin position="85"/>
        <end position="96"/>
    </location>
</feature>
<feature type="compositionally biased region" description="Polar residues" evidence="1">
    <location>
        <begin position="169"/>
        <end position="178"/>
    </location>
</feature>
<dbReference type="InterPro" id="IPR044553">
    <property type="entry name" value="Bbox1_ANCHR"/>
</dbReference>
<feature type="compositionally biased region" description="Polar residues" evidence="1">
    <location>
        <begin position="64"/>
        <end position="84"/>
    </location>
</feature>
<name>A0AAJ0FBK9_9PEZI</name>